<dbReference type="InterPro" id="IPR004244">
    <property type="entry name" value="Transposase_22"/>
</dbReference>
<protein>
    <submittedName>
        <fullName evidence="3">Uncharacterized protein</fullName>
    </submittedName>
</protein>
<reference evidence="3" key="1">
    <citation type="submission" date="2025-08" db="UniProtKB">
        <authorList>
            <consortium name="Ensembl"/>
        </authorList>
    </citation>
    <scope>IDENTIFICATION</scope>
</reference>
<feature type="compositionally biased region" description="Low complexity" evidence="2">
    <location>
        <begin position="51"/>
        <end position="60"/>
    </location>
</feature>
<keyword evidence="4" id="KW-1185">Reference proteome</keyword>
<dbReference type="GeneTree" id="ENSGT01140000282609"/>
<dbReference type="FunFam" id="3.30.70.1820:FF:000002">
    <property type="entry name" value="LINE-1 retrotransposable element ORF1 protein"/>
    <property type="match status" value="1"/>
</dbReference>
<reference evidence="3" key="2">
    <citation type="submission" date="2025-09" db="UniProtKB">
        <authorList>
            <consortium name="Ensembl"/>
        </authorList>
    </citation>
    <scope>IDENTIFICATION</scope>
</reference>
<evidence type="ECO:0000256" key="2">
    <source>
        <dbReference type="SAM" id="MobiDB-lite"/>
    </source>
</evidence>
<feature type="compositionally biased region" description="Gly residues" evidence="2">
    <location>
        <begin position="31"/>
        <end position="41"/>
    </location>
</feature>
<accession>A0A8C5M9Y2</accession>
<name>A0A8C5M9Y2_9ANUR</name>
<organism evidence="3 4">
    <name type="scientific">Leptobrachium leishanense</name>
    <name type="common">Leishan spiny toad</name>
    <dbReference type="NCBI Taxonomy" id="445787"/>
    <lineage>
        <taxon>Eukaryota</taxon>
        <taxon>Metazoa</taxon>
        <taxon>Chordata</taxon>
        <taxon>Craniata</taxon>
        <taxon>Vertebrata</taxon>
        <taxon>Euteleostomi</taxon>
        <taxon>Amphibia</taxon>
        <taxon>Batrachia</taxon>
        <taxon>Anura</taxon>
        <taxon>Pelobatoidea</taxon>
        <taxon>Megophryidae</taxon>
        <taxon>Leptobrachium</taxon>
    </lineage>
</organism>
<sequence length="344" mass="38564">MATKTSRKKRPDGTTVAPIFEQKSRAARGMQDGGCCGGGESGDAPDRRRSPSLSPGPRAATDLTETMAEGSAEAEAAAGRVDSAPATRQDILHLKSFIASELAHTTKTFMTEVHAIGTRTARLEERSEHIVDGYNELARYTETLADRVSELESAFEDLSNRSRRNNIRIRGLPEKVPSDQLEAVFIGIIKQLLPTLPSTYCLIDRIHRTLGKSRWQNTLPRDVVARLHYSSTHESLIRAARDQMVEYEDHPLSFFQDLAPSTLIKRREWRVVTEVLRSNNVRYTWGFPFHISATYNDCTHTCTHLYKAKDFLKKLGLEIPEAVSQLNAPGALPRLPREWSLPEV</sequence>
<evidence type="ECO:0000313" key="4">
    <source>
        <dbReference type="Proteomes" id="UP000694569"/>
    </source>
</evidence>
<evidence type="ECO:0000256" key="1">
    <source>
        <dbReference type="ARBA" id="ARBA00061640"/>
    </source>
</evidence>
<comment type="similarity">
    <text evidence="1">Belongs to the transposase 22 family.</text>
</comment>
<dbReference type="Proteomes" id="UP000694569">
    <property type="component" value="Unplaced"/>
</dbReference>
<evidence type="ECO:0000313" key="3">
    <source>
        <dbReference type="Ensembl" id="ENSLLEP00000008926.1"/>
    </source>
</evidence>
<dbReference type="OrthoDB" id="9909705at2759"/>
<dbReference type="AlphaFoldDB" id="A0A8C5M9Y2"/>
<dbReference type="Gene3D" id="3.30.70.1820">
    <property type="entry name" value="L1 transposable element, RRM domain"/>
    <property type="match status" value="1"/>
</dbReference>
<feature type="compositionally biased region" description="Basic residues" evidence="2">
    <location>
        <begin position="1"/>
        <end position="10"/>
    </location>
</feature>
<dbReference type="Ensembl" id="ENSLLET00000009276.1">
    <property type="protein sequence ID" value="ENSLLEP00000008926.1"/>
    <property type="gene ID" value="ENSLLEG00000005695.1"/>
</dbReference>
<feature type="region of interest" description="Disordered" evidence="2">
    <location>
        <begin position="1"/>
        <end position="60"/>
    </location>
</feature>
<proteinExistence type="inferred from homology"/>
<dbReference type="PANTHER" id="PTHR11505">
    <property type="entry name" value="L1 TRANSPOSABLE ELEMENT-RELATED"/>
    <property type="match status" value="1"/>
</dbReference>